<dbReference type="STRING" id="7375.A0A0L0CET6"/>
<dbReference type="GO" id="GO:0042302">
    <property type="term" value="F:structural constituent of cuticle"/>
    <property type="evidence" value="ECO:0007669"/>
    <property type="project" value="UniProtKB-UniRule"/>
</dbReference>
<feature type="chain" id="PRO_5005536206" description="Cuticle protein 19" evidence="3">
    <location>
        <begin position="19"/>
        <end position="478"/>
    </location>
</feature>
<evidence type="ECO:0000256" key="2">
    <source>
        <dbReference type="PROSITE-ProRule" id="PRU00497"/>
    </source>
</evidence>
<gene>
    <name evidence="4" type="ORF">FF38_09298</name>
</gene>
<dbReference type="PRINTS" id="PR00947">
    <property type="entry name" value="CUTICLE"/>
</dbReference>
<protein>
    <recommendedName>
        <fullName evidence="6">Cuticle protein 19</fullName>
    </recommendedName>
</protein>
<dbReference type="Pfam" id="PF00379">
    <property type="entry name" value="Chitin_bind_4"/>
    <property type="match status" value="2"/>
</dbReference>
<dbReference type="PROSITE" id="PS51155">
    <property type="entry name" value="CHIT_BIND_RR_2"/>
    <property type="match status" value="2"/>
</dbReference>
<dbReference type="OrthoDB" id="6382835at2759"/>
<keyword evidence="1 2" id="KW-0193">Cuticle</keyword>
<dbReference type="PANTHER" id="PTHR12236:SF95">
    <property type="entry name" value="CUTICULAR PROTEIN 76BD, ISOFORM C-RELATED"/>
    <property type="match status" value="1"/>
</dbReference>
<dbReference type="PROSITE" id="PS00233">
    <property type="entry name" value="CHIT_BIND_RR_1"/>
    <property type="match status" value="2"/>
</dbReference>
<dbReference type="InterPro" id="IPR051217">
    <property type="entry name" value="Insect_Cuticle_Struc_Prot"/>
</dbReference>
<evidence type="ECO:0000256" key="3">
    <source>
        <dbReference type="SAM" id="SignalP"/>
    </source>
</evidence>
<dbReference type="GO" id="GO:0031012">
    <property type="term" value="C:extracellular matrix"/>
    <property type="evidence" value="ECO:0007669"/>
    <property type="project" value="TreeGrafter"/>
</dbReference>
<dbReference type="OMA" id="ANYQHED"/>
<accession>A0A0L0CET6</accession>
<evidence type="ECO:0000313" key="5">
    <source>
        <dbReference type="Proteomes" id="UP000037069"/>
    </source>
</evidence>
<organism evidence="4 5">
    <name type="scientific">Lucilia cuprina</name>
    <name type="common">Green bottle fly</name>
    <name type="synonym">Australian sheep blowfly</name>
    <dbReference type="NCBI Taxonomy" id="7375"/>
    <lineage>
        <taxon>Eukaryota</taxon>
        <taxon>Metazoa</taxon>
        <taxon>Ecdysozoa</taxon>
        <taxon>Arthropoda</taxon>
        <taxon>Hexapoda</taxon>
        <taxon>Insecta</taxon>
        <taxon>Pterygota</taxon>
        <taxon>Neoptera</taxon>
        <taxon>Endopterygota</taxon>
        <taxon>Diptera</taxon>
        <taxon>Brachycera</taxon>
        <taxon>Muscomorpha</taxon>
        <taxon>Oestroidea</taxon>
        <taxon>Calliphoridae</taxon>
        <taxon>Luciliinae</taxon>
        <taxon>Lucilia</taxon>
    </lineage>
</organism>
<sequence length="478" mass="55505">MKIFVVATFLATCSLAVAAPHSYHDKGEGSSYAIVTKDIAEPLDDWHNKELVPLHSIEHKPYKIVAFDHFDQSDWHQQEYNDKHVKYQFDYGVKDLKTGDIKNQWEHRDGDHVKGSYSLKEADGTTRIVEYSADDHNGFNAVVKKIGHAEYPVVYVSPVHYHSDWEGSYGHKDQDHYGYDHNGVATSYAKVANFLTICGLAWASTTYHHHQQQLQDKGQATSFAIVTHHGDIAKSQGEWEAKEKLSRSQDYNDYEDWYKTKLATHGPYNVNHHHHSGEYKHYNDNDNQAKYEYEYGVKDLLTGDIKNQWERREGDQVKGGYSLKEADGTIRIVEYTADAVNGFRAVVRKIGQAEPTKGETKPLNVVLKANYQHEDYDHLNQNVDYVDNIPRHYYIYKKAQDHDNEHTYDNSRLHSYDHANHNTYNYAYDHTKDHSYNPKHQYSYKFNRDHSIDSTSDYDHSYTNDHKPAAIYAILKQH</sequence>
<feature type="signal peptide" evidence="3">
    <location>
        <begin position="1"/>
        <end position="18"/>
    </location>
</feature>
<comment type="caution">
    <text evidence="4">The sequence shown here is derived from an EMBL/GenBank/DDBJ whole genome shotgun (WGS) entry which is preliminary data.</text>
</comment>
<dbReference type="InterPro" id="IPR031311">
    <property type="entry name" value="CHIT_BIND_RR_consensus"/>
</dbReference>
<dbReference type="InterPro" id="IPR000618">
    <property type="entry name" value="Insect_cuticle"/>
</dbReference>
<name>A0A0L0CET6_LUCCU</name>
<dbReference type="GO" id="GO:0005615">
    <property type="term" value="C:extracellular space"/>
    <property type="evidence" value="ECO:0007669"/>
    <property type="project" value="TreeGrafter"/>
</dbReference>
<evidence type="ECO:0000256" key="1">
    <source>
        <dbReference type="ARBA" id="ARBA00022460"/>
    </source>
</evidence>
<dbReference type="EMBL" id="JRES01000484">
    <property type="protein sequence ID" value="KNC30898.1"/>
    <property type="molecule type" value="Genomic_DNA"/>
</dbReference>
<keyword evidence="5" id="KW-1185">Reference proteome</keyword>
<dbReference type="Proteomes" id="UP000037069">
    <property type="component" value="Unassembled WGS sequence"/>
</dbReference>
<dbReference type="AlphaFoldDB" id="A0A0L0CET6"/>
<keyword evidence="3" id="KW-0732">Signal</keyword>
<evidence type="ECO:0000313" key="4">
    <source>
        <dbReference type="EMBL" id="KNC30898.1"/>
    </source>
</evidence>
<dbReference type="PANTHER" id="PTHR12236">
    <property type="entry name" value="STRUCTURAL CONTITUENT OF CUTICLE"/>
    <property type="match status" value="1"/>
</dbReference>
<evidence type="ECO:0008006" key="6">
    <source>
        <dbReference type="Google" id="ProtNLM"/>
    </source>
</evidence>
<reference evidence="4 5" key="1">
    <citation type="journal article" date="2015" name="Nat. Commun.">
        <title>Lucilia cuprina genome unlocks parasitic fly biology to underpin future interventions.</title>
        <authorList>
            <person name="Anstead C.A."/>
            <person name="Korhonen P.K."/>
            <person name="Young N.D."/>
            <person name="Hall R.S."/>
            <person name="Jex A.R."/>
            <person name="Murali S.C."/>
            <person name="Hughes D.S."/>
            <person name="Lee S.F."/>
            <person name="Perry T."/>
            <person name="Stroehlein A.J."/>
            <person name="Ansell B.R."/>
            <person name="Breugelmans B."/>
            <person name="Hofmann A."/>
            <person name="Qu J."/>
            <person name="Dugan S."/>
            <person name="Lee S.L."/>
            <person name="Chao H."/>
            <person name="Dinh H."/>
            <person name="Han Y."/>
            <person name="Doddapaneni H.V."/>
            <person name="Worley K.C."/>
            <person name="Muzny D.M."/>
            <person name="Ioannidis P."/>
            <person name="Waterhouse R.M."/>
            <person name="Zdobnov E.M."/>
            <person name="James P.J."/>
            <person name="Bagnall N.H."/>
            <person name="Kotze A.C."/>
            <person name="Gibbs R.A."/>
            <person name="Richards S."/>
            <person name="Batterham P."/>
            <person name="Gasser R.B."/>
        </authorList>
    </citation>
    <scope>NUCLEOTIDE SEQUENCE [LARGE SCALE GENOMIC DNA]</scope>
    <source>
        <strain evidence="4 5">LS</strain>
        <tissue evidence="4">Full body</tissue>
    </source>
</reference>
<proteinExistence type="predicted"/>